<dbReference type="AlphaFoldDB" id="A0AAV9PL78"/>
<dbReference type="Proteomes" id="UP001337655">
    <property type="component" value="Unassembled WGS sequence"/>
</dbReference>
<name>A0AAV9PL78_9PEZI</name>
<gene>
    <name evidence="2" type="ORF">LTR77_001575</name>
</gene>
<evidence type="ECO:0000313" key="2">
    <source>
        <dbReference type="EMBL" id="KAK5174495.1"/>
    </source>
</evidence>
<protein>
    <recommendedName>
        <fullName evidence="4">F-box domain-containing protein</fullName>
    </recommendedName>
</protein>
<dbReference type="GeneID" id="89922923"/>
<comment type="caution">
    <text evidence="2">The sequence shown here is derived from an EMBL/GenBank/DDBJ whole genome shotgun (WGS) entry which is preliminary data.</text>
</comment>
<sequence>MVHSLQDIFTHNLQASNDRAALASQLDRLTTSLPADPEDASHWIIARMRDLLKDQQEHQASIANAISHRFRMTPRTGELATEVFAISELLEQILLKLDDNQSLLLAKKVNRQFSNVIEGSPELKRQLGLEAERTCHFSMPIAYMAPWNVRPENGKSVLLEHSRNRMWVSFDLPGALKLGSKCHAMLLTQPPVKKVLVVARCCNGTKSAKHIANGMNSHATVTIDAEPGSSGITVGDVNDAIKQFRATHRLCPMANIEDHDKDGFVKVRVKVFAALTGAKGRLIGKSLKAQQERAKEKKGLPGHGHVTNEMYAYAVHKREVSCEGHAIPTLAEFRKTPKPARARRSSFSPPTSDDGGDGGW</sequence>
<keyword evidence="3" id="KW-1185">Reference proteome</keyword>
<evidence type="ECO:0000313" key="3">
    <source>
        <dbReference type="Proteomes" id="UP001337655"/>
    </source>
</evidence>
<dbReference type="RefSeq" id="XP_064663164.1">
    <property type="nucleotide sequence ID" value="XM_064798837.1"/>
</dbReference>
<evidence type="ECO:0000256" key="1">
    <source>
        <dbReference type="SAM" id="MobiDB-lite"/>
    </source>
</evidence>
<proteinExistence type="predicted"/>
<organism evidence="2 3">
    <name type="scientific">Saxophila tyrrhenica</name>
    <dbReference type="NCBI Taxonomy" id="1690608"/>
    <lineage>
        <taxon>Eukaryota</taxon>
        <taxon>Fungi</taxon>
        <taxon>Dikarya</taxon>
        <taxon>Ascomycota</taxon>
        <taxon>Pezizomycotina</taxon>
        <taxon>Dothideomycetes</taxon>
        <taxon>Dothideomycetidae</taxon>
        <taxon>Mycosphaerellales</taxon>
        <taxon>Extremaceae</taxon>
        <taxon>Saxophila</taxon>
    </lineage>
</organism>
<accession>A0AAV9PL78</accession>
<dbReference type="EMBL" id="JAVRRT010000002">
    <property type="protein sequence ID" value="KAK5174495.1"/>
    <property type="molecule type" value="Genomic_DNA"/>
</dbReference>
<reference evidence="2 3" key="1">
    <citation type="submission" date="2023-08" db="EMBL/GenBank/DDBJ databases">
        <title>Black Yeasts Isolated from many extreme environments.</title>
        <authorList>
            <person name="Coleine C."/>
            <person name="Stajich J.E."/>
            <person name="Selbmann L."/>
        </authorList>
    </citation>
    <scope>NUCLEOTIDE SEQUENCE [LARGE SCALE GENOMIC DNA]</scope>
    <source>
        <strain evidence="2 3">CCFEE 5935</strain>
    </source>
</reference>
<evidence type="ECO:0008006" key="4">
    <source>
        <dbReference type="Google" id="ProtNLM"/>
    </source>
</evidence>
<feature type="region of interest" description="Disordered" evidence="1">
    <location>
        <begin position="334"/>
        <end position="360"/>
    </location>
</feature>